<dbReference type="Pfam" id="PF07992">
    <property type="entry name" value="Pyr_redox_2"/>
    <property type="match status" value="1"/>
</dbReference>
<dbReference type="HOGENOM" id="CLU_030705_1_0_7"/>
<keyword evidence="5" id="KW-1185">Reference proteome</keyword>
<dbReference type="PRINTS" id="PR00368">
    <property type="entry name" value="FADPNR"/>
</dbReference>
<accession>W4LNU8</accession>
<dbReference type="PATRIC" id="fig|1429439.4.peg.6891"/>
<dbReference type="SUPFAM" id="SSF51905">
    <property type="entry name" value="FAD/NAD(P)-binding domain"/>
    <property type="match status" value="1"/>
</dbReference>
<dbReference type="InterPro" id="IPR051691">
    <property type="entry name" value="Metab_Enz_Cyan_OpOx_G3PDH"/>
</dbReference>
<reference evidence="4 5" key="1">
    <citation type="journal article" date="2014" name="Nature">
        <title>An environmental bacterial taxon with a large and distinct metabolic repertoire.</title>
        <authorList>
            <person name="Wilson M.C."/>
            <person name="Mori T."/>
            <person name="Ruckert C."/>
            <person name="Uria A.R."/>
            <person name="Helf M.J."/>
            <person name="Takada K."/>
            <person name="Gernert C."/>
            <person name="Steffens U.A."/>
            <person name="Heycke N."/>
            <person name="Schmitt S."/>
            <person name="Rinke C."/>
            <person name="Helfrich E.J."/>
            <person name="Brachmann A.O."/>
            <person name="Gurgui C."/>
            <person name="Wakimoto T."/>
            <person name="Kracht M."/>
            <person name="Crusemann M."/>
            <person name="Hentschel U."/>
            <person name="Abe I."/>
            <person name="Matsunaga S."/>
            <person name="Kalinowski J."/>
            <person name="Takeyama H."/>
            <person name="Piel J."/>
        </authorList>
    </citation>
    <scope>NUCLEOTIDE SEQUENCE [LARGE SCALE GENOMIC DNA]</scope>
    <source>
        <strain evidence="5">TSY2</strain>
    </source>
</reference>
<evidence type="ECO:0000259" key="3">
    <source>
        <dbReference type="Pfam" id="PF07992"/>
    </source>
</evidence>
<dbReference type="PIRSF" id="PIRSF037495">
    <property type="entry name" value="Opine_OX_OoxA/HcnB"/>
    <property type="match status" value="1"/>
</dbReference>
<dbReference type="InterPro" id="IPR041854">
    <property type="entry name" value="BFD-like_2Fe2S-bd_dom_sf"/>
</dbReference>
<dbReference type="InterPro" id="IPR036188">
    <property type="entry name" value="FAD/NAD-bd_sf"/>
</dbReference>
<dbReference type="CDD" id="cd19946">
    <property type="entry name" value="GlpA-like_Fer2_BFD-like"/>
    <property type="match status" value="1"/>
</dbReference>
<protein>
    <submittedName>
        <fullName evidence="4">Uncharacterized protein</fullName>
    </submittedName>
</protein>
<evidence type="ECO:0000313" key="5">
    <source>
        <dbReference type="Proteomes" id="UP000019140"/>
    </source>
</evidence>
<name>W4LNU8_9BACT</name>
<dbReference type="Pfam" id="PF04324">
    <property type="entry name" value="Fer2_BFD"/>
    <property type="match status" value="1"/>
</dbReference>
<dbReference type="PRINTS" id="PR00411">
    <property type="entry name" value="PNDRDTASEI"/>
</dbReference>
<comment type="caution">
    <text evidence="4">The sequence shown here is derived from an EMBL/GenBank/DDBJ whole genome shotgun (WGS) entry which is preliminary data.</text>
</comment>
<proteinExistence type="predicted"/>
<evidence type="ECO:0000256" key="1">
    <source>
        <dbReference type="ARBA" id="ARBA00023002"/>
    </source>
</evidence>
<evidence type="ECO:0000313" key="4">
    <source>
        <dbReference type="EMBL" id="ETW99385.1"/>
    </source>
</evidence>
<dbReference type="InterPro" id="IPR017224">
    <property type="entry name" value="Opine_Oxase_asu/HCN_bsu"/>
</dbReference>
<gene>
    <name evidence="4" type="ORF">ETSY2_40955</name>
</gene>
<dbReference type="PANTHER" id="PTHR42949:SF3">
    <property type="entry name" value="ANAEROBIC GLYCEROL-3-PHOSPHATE DEHYDROGENASE SUBUNIT B"/>
    <property type="match status" value="1"/>
</dbReference>
<dbReference type="EMBL" id="AZHX01001842">
    <property type="protein sequence ID" value="ETW99385.1"/>
    <property type="molecule type" value="Genomic_DNA"/>
</dbReference>
<sequence>MSAVEVAIIGGGPAGLAAAVELAAHGVSLVLIDSYAQLGGHYFKQGPPEAAQPKTADDRQGEFEELMGALEAREVVTLSETSVWAMFPNGEGMGFTLHLSGPHEIERLQAHYVVAAPGAYDRPLAFPGWQLPGVMTLGGAQMLLKGHGIRPGQRALVAGSGPLLLATAASLAEAGTEVAAVLDLASGWDGLRKAPQAFWGQFARLKDVWHYGSACLKYGIPIRFGQTIFQAMGEAAVTAAAYGRVDAQWRPRLDTAQTVEVDTLCVALGFLPNLALTRHLGCAHTYDPDVDAFYPQHDAAMETTVPGVYVAGDVTGIGGKALSKLQGQVAALGILQKLQYLTPSNAEAQLASLRRNIRAEQRFMAMLRDRMRIRPGLQQLIEPDTIVCRCEMVAAHQIHTAIREGARDLKGVKLRTRCGMGACQGRYCEPHVRQLVAAATCTTPDKVGHMAVRPPLLPLPISELLKTSESRRHTERL</sequence>
<organism evidence="4 5">
    <name type="scientific">Candidatus Entotheonella gemina</name>
    <dbReference type="NCBI Taxonomy" id="1429439"/>
    <lineage>
        <taxon>Bacteria</taxon>
        <taxon>Pseudomonadati</taxon>
        <taxon>Nitrospinota/Tectimicrobiota group</taxon>
        <taxon>Candidatus Tectimicrobiota</taxon>
        <taxon>Candidatus Entotheonellia</taxon>
        <taxon>Candidatus Entotheonellales</taxon>
        <taxon>Candidatus Entotheonellaceae</taxon>
        <taxon>Candidatus Entotheonella</taxon>
    </lineage>
</organism>
<dbReference type="InterPro" id="IPR007419">
    <property type="entry name" value="BFD-like_2Fe2S-bd_dom"/>
</dbReference>
<dbReference type="PANTHER" id="PTHR42949">
    <property type="entry name" value="ANAEROBIC GLYCEROL-3-PHOSPHATE DEHYDROGENASE SUBUNIT B"/>
    <property type="match status" value="1"/>
</dbReference>
<dbReference type="InterPro" id="IPR023753">
    <property type="entry name" value="FAD/NAD-binding_dom"/>
</dbReference>
<dbReference type="Gene3D" id="3.50.50.60">
    <property type="entry name" value="FAD/NAD(P)-binding domain"/>
    <property type="match status" value="2"/>
</dbReference>
<dbReference type="AlphaFoldDB" id="W4LNU8"/>
<feature type="domain" description="BFD-like [2Fe-2S]-binding" evidence="2">
    <location>
        <begin position="386"/>
        <end position="437"/>
    </location>
</feature>
<dbReference type="GO" id="GO:0016491">
    <property type="term" value="F:oxidoreductase activity"/>
    <property type="evidence" value="ECO:0007669"/>
    <property type="project" value="UniProtKB-KW"/>
</dbReference>
<dbReference type="Proteomes" id="UP000019140">
    <property type="component" value="Unassembled WGS sequence"/>
</dbReference>
<keyword evidence="1" id="KW-0560">Oxidoreductase</keyword>
<feature type="domain" description="FAD/NAD(P)-binding" evidence="3">
    <location>
        <begin position="5"/>
        <end position="315"/>
    </location>
</feature>
<evidence type="ECO:0000259" key="2">
    <source>
        <dbReference type="Pfam" id="PF04324"/>
    </source>
</evidence>
<dbReference type="Gene3D" id="1.10.10.1100">
    <property type="entry name" value="BFD-like [2Fe-2S]-binding domain"/>
    <property type="match status" value="1"/>
</dbReference>